<protein>
    <recommendedName>
        <fullName evidence="4">Oxidation resistance protein 1</fullName>
    </recommendedName>
</protein>
<feature type="region of interest" description="Disordered" evidence="5">
    <location>
        <begin position="65"/>
        <end position="132"/>
    </location>
</feature>
<evidence type="ECO:0000256" key="4">
    <source>
        <dbReference type="ARBA" id="ARBA00040604"/>
    </source>
</evidence>
<dbReference type="PANTHER" id="PTHR23354:SF62">
    <property type="entry name" value="MUSTARD, ISOFORM V"/>
    <property type="match status" value="1"/>
</dbReference>
<keyword evidence="3" id="KW-0496">Mitochondrion</keyword>
<reference evidence="7 8" key="1">
    <citation type="submission" date="2020-12" db="EMBL/GenBank/DDBJ databases">
        <title>Metabolic potential, ecology and presence of endohyphal bacteria is reflected in genomic diversity of Mucoromycotina.</title>
        <authorList>
            <person name="Muszewska A."/>
            <person name="Okrasinska A."/>
            <person name="Steczkiewicz K."/>
            <person name="Drgas O."/>
            <person name="Orlowska M."/>
            <person name="Perlinska-Lenart U."/>
            <person name="Aleksandrzak-Piekarczyk T."/>
            <person name="Szatraj K."/>
            <person name="Zielenkiewicz U."/>
            <person name="Pilsyk S."/>
            <person name="Malc E."/>
            <person name="Mieczkowski P."/>
            <person name="Kruszewska J.S."/>
            <person name="Biernat P."/>
            <person name="Pawlowska J."/>
        </authorList>
    </citation>
    <scope>NUCLEOTIDE SEQUENCE [LARGE SCALE GENOMIC DNA]</scope>
    <source>
        <strain evidence="7 8">CBS 142.35</strain>
    </source>
</reference>
<dbReference type="SMART" id="SM00584">
    <property type="entry name" value="TLDc"/>
    <property type="match status" value="1"/>
</dbReference>
<evidence type="ECO:0000256" key="1">
    <source>
        <dbReference type="ARBA" id="ARBA00004173"/>
    </source>
</evidence>
<name>A0A8H7RWT2_9FUNG</name>
<comment type="subcellular location">
    <subcellularLocation>
        <location evidence="1">Mitochondrion</location>
    </subcellularLocation>
</comment>
<dbReference type="InterPro" id="IPR006571">
    <property type="entry name" value="TLDc_dom"/>
</dbReference>
<dbReference type="GO" id="GO:0005739">
    <property type="term" value="C:mitochondrion"/>
    <property type="evidence" value="ECO:0007669"/>
    <property type="project" value="UniProtKB-SubCell"/>
</dbReference>
<dbReference type="PANTHER" id="PTHR23354">
    <property type="entry name" value="NUCLEOLAR PROTEIN 7/ESTROGEN RECEPTOR COACTIVATOR-RELATED"/>
    <property type="match status" value="1"/>
</dbReference>
<dbReference type="GO" id="GO:0005634">
    <property type="term" value="C:nucleus"/>
    <property type="evidence" value="ECO:0007669"/>
    <property type="project" value="TreeGrafter"/>
</dbReference>
<dbReference type="EMBL" id="JAEPRB010000187">
    <property type="protein sequence ID" value="KAG2219269.1"/>
    <property type="molecule type" value="Genomic_DNA"/>
</dbReference>
<dbReference type="Pfam" id="PF07534">
    <property type="entry name" value="TLD"/>
    <property type="match status" value="1"/>
</dbReference>
<evidence type="ECO:0000259" key="6">
    <source>
        <dbReference type="PROSITE" id="PS51886"/>
    </source>
</evidence>
<evidence type="ECO:0000313" key="8">
    <source>
        <dbReference type="Proteomes" id="UP000646827"/>
    </source>
</evidence>
<keyword evidence="8" id="KW-1185">Reference proteome</keyword>
<feature type="compositionally biased region" description="Low complexity" evidence="5">
    <location>
        <begin position="95"/>
        <end position="123"/>
    </location>
</feature>
<comment type="caution">
    <text evidence="7">The sequence shown here is derived from an EMBL/GenBank/DDBJ whole genome shotgun (WGS) entry which is preliminary data.</text>
</comment>
<accession>A0A8H7RWT2</accession>
<organism evidence="7 8">
    <name type="scientific">Circinella minor</name>
    <dbReference type="NCBI Taxonomy" id="1195481"/>
    <lineage>
        <taxon>Eukaryota</taxon>
        <taxon>Fungi</taxon>
        <taxon>Fungi incertae sedis</taxon>
        <taxon>Mucoromycota</taxon>
        <taxon>Mucoromycotina</taxon>
        <taxon>Mucoromycetes</taxon>
        <taxon>Mucorales</taxon>
        <taxon>Lichtheimiaceae</taxon>
        <taxon>Circinella</taxon>
    </lineage>
</organism>
<dbReference type="PROSITE" id="PS51886">
    <property type="entry name" value="TLDC"/>
    <property type="match status" value="1"/>
</dbReference>
<proteinExistence type="inferred from homology"/>
<evidence type="ECO:0000256" key="2">
    <source>
        <dbReference type="ARBA" id="ARBA00009540"/>
    </source>
</evidence>
<sequence length="336" mass="37541">MIKLSTALPSIIVNTTDIRHHRHDAVLDTSTIQCTQFYYFDEGGGDNTTIAATTTNTTKKVNLHDNGVLHSSSSNNLSRHLKSNDKRRQTMTRRSSTGLFSSLSLSSSTSTSTSSSNSSSSNSSDEDDDHQKKSLLSMAEQNQYPPIKLTQRSIHTSGCLNTDIAEQLRNCLPSRMAVCSEWPLLYSMDQHGSSLQTMYSRLENHNGPCLVIIQTTDEEIFGAYLTEPIHIQSRFYGSGECFLWRLDPSYMHAVDSVVSTQDPLIETYRWTGKNDYLCYSARDYISFGGGNGRVAIWLNEDLLQGHTESCATFDNKPLSSSSSFECLGLEIWGFRF</sequence>
<evidence type="ECO:0000256" key="3">
    <source>
        <dbReference type="ARBA" id="ARBA00023128"/>
    </source>
</evidence>
<dbReference type="AlphaFoldDB" id="A0A8H7RWT2"/>
<feature type="domain" description="TLDc" evidence="6">
    <location>
        <begin position="158"/>
        <end position="335"/>
    </location>
</feature>
<dbReference type="OrthoDB" id="26679at2759"/>
<evidence type="ECO:0000256" key="5">
    <source>
        <dbReference type="SAM" id="MobiDB-lite"/>
    </source>
</evidence>
<evidence type="ECO:0000313" key="7">
    <source>
        <dbReference type="EMBL" id="KAG2219269.1"/>
    </source>
</evidence>
<gene>
    <name evidence="7" type="ORF">INT45_000045</name>
</gene>
<dbReference type="Proteomes" id="UP000646827">
    <property type="component" value="Unassembled WGS sequence"/>
</dbReference>
<comment type="similarity">
    <text evidence="2">Belongs to the OXR1 family.</text>
</comment>
<feature type="compositionally biased region" description="Low complexity" evidence="5">
    <location>
        <begin position="69"/>
        <end position="78"/>
    </location>
</feature>
<dbReference type="GO" id="GO:0006979">
    <property type="term" value="P:response to oxidative stress"/>
    <property type="evidence" value="ECO:0007669"/>
    <property type="project" value="TreeGrafter"/>
</dbReference>